<protein>
    <submittedName>
        <fullName evidence="1">Uncharacterized protein</fullName>
    </submittedName>
</protein>
<keyword evidence="2" id="KW-1185">Reference proteome</keyword>
<sequence length="74" mass="8179">MEFCLEDNHFSDEMSEASAVSYYSSSEAEEPLNVGFAHEIYNEEEDNLKTAISGVHSISSAESLLSDIKRTASK</sequence>
<organism evidence="1 2">
    <name type="scientific">Oesophagostomum dentatum</name>
    <name type="common">Nodular worm</name>
    <dbReference type="NCBI Taxonomy" id="61180"/>
    <lineage>
        <taxon>Eukaryota</taxon>
        <taxon>Metazoa</taxon>
        <taxon>Ecdysozoa</taxon>
        <taxon>Nematoda</taxon>
        <taxon>Chromadorea</taxon>
        <taxon>Rhabditida</taxon>
        <taxon>Rhabditina</taxon>
        <taxon>Rhabditomorpha</taxon>
        <taxon>Strongyloidea</taxon>
        <taxon>Strongylidae</taxon>
        <taxon>Oesophagostomum</taxon>
    </lineage>
</organism>
<accession>A0A0B1T489</accession>
<reference evidence="1 2" key="1">
    <citation type="submission" date="2014-03" db="EMBL/GenBank/DDBJ databases">
        <title>Draft genome of the hookworm Oesophagostomum dentatum.</title>
        <authorList>
            <person name="Mitreva M."/>
        </authorList>
    </citation>
    <scope>NUCLEOTIDE SEQUENCE [LARGE SCALE GENOMIC DNA]</scope>
    <source>
        <strain evidence="1 2">OD-Hann</strain>
    </source>
</reference>
<evidence type="ECO:0000313" key="2">
    <source>
        <dbReference type="Proteomes" id="UP000053660"/>
    </source>
</evidence>
<proteinExistence type="predicted"/>
<dbReference type="Proteomes" id="UP000053660">
    <property type="component" value="Unassembled WGS sequence"/>
</dbReference>
<dbReference type="EMBL" id="KN552473">
    <property type="protein sequence ID" value="KHJ90971.1"/>
    <property type="molecule type" value="Genomic_DNA"/>
</dbReference>
<gene>
    <name evidence="1" type="ORF">OESDEN_09170</name>
</gene>
<evidence type="ECO:0000313" key="1">
    <source>
        <dbReference type="EMBL" id="KHJ90971.1"/>
    </source>
</evidence>
<name>A0A0B1T489_OESDE</name>
<dbReference type="AlphaFoldDB" id="A0A0B1T489"/>